<sequence length="118" mass="13009">MLRLLLDCGVFVSIDTWKGIYNQVSGLPLSDLDPVEQKTAEKEAVDPGLQGIAAPAPTKKKPCMAKTRIEASASTVQQPNSVVFLRRRMLYARPKLTSKGRIDSGLTSLREYPVEGHR</sequence>
<dbReference type="AlphaFoldDB" id="A0A2J5HEY0"/>
<protein>
    <submittedName>
        <fullName evidence="2">Uncharacterized protein</fullName>
    </submittedName>
</protein>
<dbReference type="OrthoDB" id="289721at2759"/>
<name>A0A2J5HEY0_9EURO</name>
<keyword evidence="3" id="KW-1185">Reference proteome</keyword>
<dbReference type="EMBL" id="KZ559648">
    <property type="protein sequence ID" value="PLN75456.1"/>
    <property type="molecule type" value="Genomic_DNA"/>
</dbReference>
<gene>
    <name evidence="2" type="ORF">BDW42DRAFT_37972</name>
</gene>
<organism evidence="2 3">
    <name type="scientific">Aspergillus taichungensis</name>
    <dbReference type="NCBI Taxonomy" id="482145"/>
    <lineage>
        <taxon>Eukaryota</taxon>
        <taxon>Fungi</taxon>
        <taxon>Dikarya</taxon>
        <taxon>Ascomycota</taxon>
        <taxon>Pezizomycotina</taxon>
        <taxon>Eurotiomycetes</taxon>
        <taxon>Eurotiomycetidae</taxon>
        <taxon>Eurotiales</taxon>
        <taxon>Aspergillaceae</taxon>
        <taxon>Aspergillus</taxon>
        <taxon>Aspergillus subgen. Circumdati</taxon>
    </lineage>
</organism>
<reference evidence="3" key="1">
    <citation type="submission" date="2017-12" db="EMBL/GenBank/DDBJ databases">
        <authorList>
            <consortium name="DOE Joint Genome Institute"/>
            <person name="Mondo S.J."/>
            <person name="Kjaerbolling I."/>
            <person name="Vesth T.C."/>
            <person name="Frisvad J.C."/>
            <person name="Nybo J.L."/>
            <person name="Theobald S."/>
            <person name="Kuo A."/>
            <person name="Bowyer P."/>
            <person name="Matsuda Y."/>
            <person name="Lyhne E.K."/>
            <person name="Kogle M.E."/>
            <person name="Clum A."/>
            <person name="Lipzen A."/>
            <person name="Salamov A."/>
            <person name="Ngan C.Y."/>
            <person name="Daum C."/>
            <person name="Chiniquy J."/>
            <person name="Barry K."/>
            <person name="LaButti K."/>
            <person name="Haridas S."/>
            <person name="Simmons B.A."/>
            <person name="Magnuson J.K."/>
            <person name="Mortensen U.H."/>
            <person name="Larsen T.O."/>
            <person name="Grigoriev I.V."/>
            <person name="Baker S.E."/>
            <person name="Andersen M.R."/>
            <person name="Nordberg H.P."/>
            <person name="Cantor M.N."/>
            <person name="Hua S.X."/>
        </authorList>
    </citation>
    <scope>NUCLEOTIDE SEQUENCE [LARGE SCALE GENOMIC DNA]</scope>
    <source>
        <strain evidence="3">IBT 19404</strain>
    </source>
</reference>
<evidence type="ECO:0000313" key="2">
    <source>
        <dbReference type="EMBL" id="PLN75456.1"/>
    </source>
</evidence>
<accession>A0A2J5HEY0</accession>
<proteinExistence type="predicted"/>
<dbReference type="Proteomes" id="UP000235023">
    <property type="component" value="Unassembled WGS sequence"/>
</dbReference>
<feature type="region of interest" description="Disordered" evidence="1">
    <location>
        <begin position="38"/>
        <end position="61"/>
    </location>
</feature>
<evidence type="ECO:0000313" key="3">
    <source>
        <dbReference type="Proteomes" id="UP000235023"/>
    </source>
</evidence>
<evidence type="ECO:0000256" key="1">
    <source>
        <dbReference type="SAM" id="MobiDB-lite"/>
    </source>
</evidence>